<evidence type="ECO:0000256" key="6">
    <source>
        <dbReference type="SAM" id="MobiDB-lite"/>
    </source>
</evidence>
<feature type="chain" id="PRO_5033054649" description="EamA domain-containing protein" evidence="8">
    <location>
        <begin position="21"/>
        <end position="483"/>
    </location>
</feature>
<dbReference type="InterPro" id="IPR000620">
    <property type="entry name" value="EamA_dom"/>
</dbReference>
<evidence type="ECO:0000256" key="4">
    <source>
        <dbReference type="ARBA" id="ARBA00022989"/>
    </source>
</evidence>
<dbReference type="EMBL" id="JAFCMP010000005">
    <property type="protein sequence ID" value="KAG5192453.1"/>
    <property type="molecule type" value="Genomic_DNA"/>
</dbReference>
<dbReference type="AlphaFoldDB" id="A0A835ZPH7"/>
<evidence type="ECO:0000256" key="5">
    <source>
        <dbReference type="ARBA" id="ARBA00023136"/>
    </source>
</evidence>
<evidence type="ECO:0000313" key="10">
    <source>
        <dbReference type="EMBL" id="KAG5192453.1"/>
    </source>
</evidence>
<reference evidence="10" key="1">
    <citation type="submission" date="2021-02" db="EMBL/GenBank/DDBJ databases">
        <title>First Annotated Genome of the Yellow-green Alga Tribonema minus.</title>
        <authorList>
            <person name="Mahan K.M."/>
        </authorList>
    </citation>
    <scope>NUCLEOTIDE SEQUENCE</scope>
    <source>
        <strain evidence="10">UTEX B ZZ1240</strain>
    </source>
</reference>
<keyword evidence="3 7" id="KW-0812">Transmembrane</keyword>
<keyword evidence="5 7" id="KW-0472">Membrane</keyword>
<evidence type="ECO:0000256" key="3">
    <source>
        <dbReference type="ARBA" id="ARBA00022692"/>
    </source>
</evidence>
<proteinExistence type="predicted"/>
<evidence type="ECO:0000313" key="11">
    <source>
        <dbReference type="Proteomes" id="UP000664859"/>
    </source>
</evidence>
<protein>
    <recommendedName>
        <fullName evidence="9">EamA domain-containing protein</fullName>
    </recommendedName>
</protein>
<feature type="signal peptide" evidence="8">
    <location>
        <begin position="1"/>
        <end position="20"/>
    </location>
</feature>
<evidence type="ECO:0000256" key="2">
    <source>
        <dbReference type="ARBA" id="ARBA00022475"/>
    </source>
</evidence>
<feature type="domain" description="EamA" evidence="9">
    <location>
        <begin position="292"/>
        <end position="433"/>
    </location>
</feature>
<dbReference type="Proteomes" id="UP000664859">
    <property type="component" value="Unassembled WGS sequence"/>
</dbReference>
<feature type="compositionally biased region" description="Basic and acidic residues" evidence="6">
    <location>
        <begin position="70"/>
        <end position="88"/>
    </location>
</feature>
<evidence type="ECO:0000256" key="1">
    <source>
        <dbReference type="ARBA" id="ARBA00004651"/>
    </source>
</evidence>
<comment type="caution">
    <text evidence="10">The sequence shown here is derived from an EMBL/GenBank/DDBJ whole genome shotgun (WGS) entry which is preliminary data.</text>
</comment>
<evidence type="ECO:0000259" key="9">
    <source>
        <dbReference type="Pfam" id="PF00892"/>
    </source>
</evidence>
<dbReference type="InterPro" id="IPR051258">
    <property type="entry name" value="Diverse_Substrate_Transporter"/>
</dbReference>
<keyword evidence="8" id="KW-0732">Signal</keyword>
<dbReference type="OrthoDB" id="2017960at2759"/>
<feature type="transmembrane region" description="Helical" evidence="7">
    <location>
        <begin position="417"/>
        <end position="435"/>
    </location>
</feature>
<sequence>MRRGCCRGLALACCAGACSALVGVRAPAGWSRNRVQLQGAAASRDAPSLRSRSVWLMRSTATTRRRKRQHLEFKSDVKPPTADEKTPRVENLIPRRPPLQLDPKLMPHADGHQDIEALAPLEVEGPDPSPGGGDGAPGLWQARLLLLLASALYGTNFASVKLLEESLEPSTAAALRFGIAALALAPALTRITGKALRDGLEIGLWVAMGYISQSIALTTTSASKSAFICSLAVVFVPILDSVFGNSSETAVEQASGGHAFGGGDGGGKWTAALLAAAGVACLELGGLEAPAIGDLWALAQPVCFGMGFWRMAKFARESPNHAMGLTAAQLLAVSGLSTLWAMLSGADFSVVPGVLAGDARVGVALLWTGLITTALTVGFETVALKRLSAAESTVIFSTEPLWGTAFAVALLGEHAGLHTAAGALLILCACLWSTMKRQLLGGAAAVGGLLGAPALLENAAVNAARLLEPLAELLGIDPLDIEL</sequence>
<keyword evidence="2" id="KW-1003">Cell membrane</keyword>
<gene>
    <name evidence="10" type="ORF">JKP88DRAFT_266157</name>
</gene>
<dbReference type="GO" id="GO:0005886">
    <property type="term" value="C:plasma membrane"/>
    <property type="evidence" value="ECO:0007669"/>
    <property type="project" value="UniProtKB-SubCell"/>
</dbReference>
<keyword evidence="11" id="KW-1185">Reference proteome</keyword>
<dbReference type="InterPro" id="IPR037185">
    <property type="entry name" value="EmrE-like"/>
</dbReference>
<organism evidence="10 11">
    <name type="scientific">Tribonema minus</name>
    <dbReference type="NCBI Taxonomy" id="303371"/>
    <lineage>
        <taxon>Eukaryota</taxon>
        <taxon>Sar</taxon>
        <taxon>Stramenopiles</taxon>
        <taxon>Ochrophyta</taxon>
        <taxon>PX clade</taxon>
        <taxon>Xanthophyceae</taxon>
        <taxon>Tribonematales</taxon>
        <taxon>Tribonemataceae</taxon>
        <taxon>Tribonema</taxon>
    </lineage>
</organism>
<feature type="domain" description="EamA" evidence="9">
    <location>
        <begin position="144"/>
        <end position="244"/>
    </location>
</feature>
<dbReference type="PANTHER" id="PTHR42920">
    <property type="entry name" value="OS03G0707200 PROTEIN-RELATED"/>
    <property type="match status" value="1"/>
</dbReference>
<name>A0A835ZPH7_9STRA</name>
<accession>A0A835ZPH7</accession>
<keyword evidence="4 7" id="KW-1133">Transmembrane helix</keyword>
<dbReference type="SUPFAM" id="SSF103481">
    <property type="entry name" value="Multidrug resistance efflux transporter EmrE"/>
    <property type="match status" value="1"/>
</dbReference>
<comment type="subcellular location">
    <subcellularLocation>
        <location evidence="1">Cell membrane</location>
        <topology evidence="1">Multi-pass membrane protein</topology>
    </subcellularLocation>
</comment>
<dbReference type="PANTHER" id="PTHR42920:SF5">
    <property type="entry name" value="EAMA DOMAIN-CONTAINING PROTEIN"/>
    <property type="match status" value="1"/>
</dbReference>
<evidence type="ECO:0000256" key="7">
    <source>
        <dbReference type="SAM" id="Phobius"/>
    </source>
</evidence>
<feature type="transmembrane region" description="Helical" evidence="7">
    <location>
        <begin position="363"/>
        <end position="382"/>
    </location>
</feature>
<feature type="region of interest" description="Disordered" evidence="6">
    <location>
        <begin position="66"/>
        <end position="107"/>
    </location>
</feature>
<dbReference type="Pfam" id="PF00892">
    <property type="entry name" value="EamA"/>
    <property type="match status" value="2"/>
</dbReference>
<evidence type="ECO:0000256" key="8">
    <source>
        <dbReference type="SAM" id="SignalP"/>
    </source>
</evidence>